<reference evidence="4 5" key="1">
    <citation type="submission" date="2020-03" db="EMBL/GenBank/DDBJ databases">
        <title>WGS of the type strain of Planosporangium spp.</title>
        <authorList>
            <person name="Thawai C."/>
        </authorList>
    </citation>
    <scope>NUCLEOTIDE SEQUENCE [LARGE SCALE GENOMIC DNA]</scope>
    <source>
        <strain evidence="4 5">TBRC 5610</strain>
    </source>
</reference>
<dbReference type="PANTHER" id="PTHR42760">
    <property type="entry name" value="SHORT-CHAIN DEHYDROGENASES/REDUCTASES FAMILY MEMBER"/>
    <property type="match status" value="1"/>
</dbReference>
<accession>A0ABX0Y378</accession>
<dbReference type="Pfam" id="PF13561">
    <property type="entry name" value="adh_short_C2"/>
    <property type="match status" value="1"/>
</dbReference>
<dbReference type="PRINTS" id="PR00080">
    <property type="entry name" value="SDRFAMILY"/>
</dbReference>
<keyword evidence="5" id="KW-1185">Reference proteome</keyword>
<dbReference type="CDD" id="cd05233">
    <property type="entry name" value="SDR_c"/>
    <property type="match status" value="1"/>
</dbReference>
<sequence>MSVLSDAESAAPAAAERPRGVVVTGAARGLGKAIAERFAAAGQAVVALDVSDDAASFASGLGAGHDAVVGDAGDPETIARACERAAELGGGLATYVVNAGVHSTGPSTDYPLEEWDRLLEVNLRAAFVGARVARGYFTDGSSVVMLSSICASQGFAGRAAYCASKAGIDGLVRSLATEWGPDGIRVNAVAPGTIRTEMQRTAVASGAASNEQYLGRIPLKRVGEPHEIADAVFYLASLQASYVSGVVLPVDGGWAGGGLPASA</sequence>
<evidence type="ECO:0000256" key="1">
    <source>
        <dbReference type="ARBA" id="ARBA00006484"/>
    </source>
</evidence>
<dbReference type="PANTHER" id="PTHR42760:SF133">
    <property type="entry name" value="3-OXOACYL-[ACYL-CARRIER-PROTEIN] REDUCTASE"/>
    <property type="match status" value="1"/>
</dbReference>
<name>A0ABX0Y378_9ACTN</name>
<organism evidence="4 5">
    <name type="scientific">Planosporangium thailandense</name>
    <dbReference type="NCBI Taxonomy" id="765197"/>
    <lineage>
        <taxon>Bacteria</taxon>
        <taxon>Bacillati</taxon>
        <taxon>Actinomycetota</taxon>
        <taxon>Actinomycetes</taxon>
        <taxon>Micromonosporales</taxon>
        <taxon>Micromonosporaceae</taxon>
        <taxon>Planosporangium</taxon>
    </lineage>
</organism>
<comment type="similarity">
    <text evidence="1">Belongs to the short-chain dehydrogenases/reductases (SDR) family.</text>
</comment>
<dbReference type="Gene3D" id="3.40.50.720">
    <property type="entry name" value="NAD(P)-binding Rossmann-like Domain"/>
    <property type="match status" value="1"/>
</dbReference>
<evidence type="ECO:0000313" key="5">
    <source>
        <dbReference type="Proteomes" id="UP000722989"/>
    </source>
</evidence>
<keyword evidence="2" id="KW-0560">Oxidoreductase</keyword>
<dbReference type="RefSeq" id="WP_167926776.1">
    <property type="nucleotide sequence ID" value="NZ_JAATVY010000014.1"/>
</dbReference>
<evidence type="ECO:0000313" key="4">
    <source>
        <dbReference type="EMBL" id="NJC71870.1"/>
    </source>
</evidence>
<proteinExistence type="inferred from homology"/>
<dbReference type="PROSITE" id="PS00061">
    <property type="entry name" value="ADH_SHORT"/>
    <property type="match status" value="1"/>
</dbReference>
<comment type="caution">
    <text evidence="4">The sequence shown here is derived from an EMBL/GenBank/DDBJ whole genome shotgun (WGS) entry which is preliminary data.</text>
</comment>
<dbReference type="PRINTS" id="PR00081">
    <property type="entry name" value="GDHRDH"/>
</dbReference>
<dbReference type="InterPro" id="IPR020904">
    <property type="entry name" value="Sc_DH/Rdtase_CS"/>
</dbReference>
<evidence type="ECO:0000256" key="2">
    <source>
        <dbReference type="ARBA" id="ARBA00023002"/>
    </source>
</evidence>
<dbReference type="SMART" id="SM00822">
    <property type="entry name" value="PKS_KR"/>
    <property type="match status" value="1"/>
</dbReference>
<protein>
    <submittedName>
        <fullName evidence="4">SDR family oxidoreductase</fullName>
    </submittedName>
</protein>
<dbReference type="SUPFAM" id="SSF51735">
    <property type="entry name" value="NAD(P)-binding Rossmann-fold domains"/>
    <property type="match status" value="1"/>
</dbReference>
<feature type="domain" description="Ketoreductase" evidence="3">
    <location>
        <begin position="19"/>
        <end position="192"/>
    </location>
</feature>
<dbReference type="EMBL" id="JAATVY010000014">
    <property type="protein sequence ID" value="NJC71870.1"/>
    <property type="molecule type" value="Genomic_DNA"/>
</dbReference>
<dbReference type="InterPro" id="IPR002347">
    <property type="entry name" value="SDR_fam"/>
</dbReference>
<dbReference type="InterPro" id="IPR036291">
    <property type="entry name" value="NAD(P)-bd_dom_sf"/>
</dbReference>
<dbReference type="InterPro" id="IPR057326">
    <property type="entry name" value="KR_dom"/>
</dbReference>
<gene>
    <name evidence="4" type="ORF">HC031_19415</name>
</gene>
<evidence type="ECO:0000259" key="3">
    <source>
        <dbReference type="SMART" id="SM00822"/>
    </source>
</evidence>
<dbReference type="Proteomes" id="UP000722989">
    <property type="component" value="Unassembled WGS sequence"/>
</dbReference>